<keyword evidence="1" id="KW-0472">Membrane</keyword>
<accession>A0ABD4XX65</accession>
<evidence type="ECO:0000313" key="3">
    <source>
        <dbReference type="Proteomes" id="UP001161139"/>
    </source>
</evidence>
<evidence type="ECO:0000313" key="2">
    <source>
        <dbReference type="EMBL" id="MDH0686959.1"/>
    </source>
</evidence>
<keyword evidence="1" id="KW-0812">Transmembrane</keyword>
<gene>
    <name evidence="2" type="ORF">N5D09_02520</name>
</gene>
<sequence length="368" mass="41607">MNGNSGSDDAGAISILIILVAVLFLIFHFSDRILSVWQTLIVPVSHGWAWLAATELGQQLMPMMKRDPQIIAKIPAYLESLSPEQLKSLGYAEAKRYGDYVHRLTTAVMGPLLIYIGLRCFKHSRMEDPGMFRVIKGIPAIVQTLKRIPGREWMNDIIDASKLDLFNGKIALQAPLTPWRMAEIYQLFELDEQKKIKRFDKEKAAAIFNQTLGQEFTTIEALEKGKYGRVWKALINQLPAQDRKAASQAATKGHLYEKTVIIGLIRMMGRVMIVDYGPLAFLRYQDVAFFDAVSSCGRRTSFVAGSGIMGQFRHEVEIFNASKGTMKPEKDAGGKWAADWLEEALKTDPYERPWVESDDIWASFDPWL</sequence>
<dbReference type="RefSeq" id="WP_279648962.1">
    <property type="nucleotide sequence ID" value="NZ_JAOCDG010000003.1"/>
</dbReference>
<dbReference type="Proteomes" id="UP001161139">
    <property type="component" value="Unassembled WGS sequence"/>
</dbReference>
<feature type="transmembrane region" description="Helical" evidence="1">
    <location>
        <begin position="36"/>
        <end position="53"/>
    </location>
</feature>
<protein>
    <submittedName>
        <fullName evidence="2">Uncharacterized protein</fullName>
    </submittedName>
</protein>
<feature type="transmembrane region" description="Helical" evidence="1">
    <location>
        <begin position="12"/>
        <end position="29"/>
    </location>
</feature>
<evidence type="ECO:0000256" key="1">
    <source>
        <dbReference type="SAM" id="Phobius"/>
    </source>
</evidence>
<organism evidence="2 3">
    <name type="scientific">Stutzerimonas stutzeri</name>
    <name type="common">Pseudomonas stutzeri</name>
    <dbReference type="NCBI Taxonomy" id="316"/>
    <lineage>
        <taxon>Bacteria</taxon>
        <taxon>Pseudomonadati</taxon>
        <taxon>Pseudomonadota</taxon>
        <taxon>Gammaproteobacteria</taxon>
        <taxon>Pseudomonadales</taxon>
        <taxon>Pseudomonadaceae</taxon>
        <taxon>Stutzerimonas</taxon>
    </lineage>
</organism>
<comment type="caution">
    <text evidence="2">The sequence shown here is derived from an EMBL/GenBank/DDBJ whole genome shotgun (WGS) entry which is preliminary data.</text>
</comment>
<name>A0ABD4XX65_STUST</name>
<keyword evidence="1" id="KW-1133">Transmembrane helix</keyword>
<proteinExistence type="predicted"/>
<dbReference type="AlphaFoldDB" id="A0ABD4XX65"/>
<reference evidence="2" key="1">
    <citation type="submission" date="2022-09" db="EMBL/GenBank/DDBJ databases">
        <title>Intensive care unit water sources are persistently colonized with multi-drug resistant bacteria and are the site of extensive horizontal gene transfer of antibiotic resistance genes.</title>
        <authorList>
            <person name="Diorio-Toth L."/>
        </authorList>
    </citation>
    <scope>NUCLEOTIDE SEQUENCE</scope>
    <source>
        <strain evidence="2">GD03864</strain>
    </source>
</reference>
<dbReference type="EMBL" id="JAOCDG010000003">
    <property type="protein sequence ID" value="MDH0686959.1"/>
    <property type="molecule type" value="Genomic_DNA"/>
</dbReference>